<keyword evidence="1" id="KW-0645">Protease</keyword>
<dbReference type="CDD" id="cd01647">
    <property type="entry name" value="RT_LTR"/>
    <property type="match status" value="1"/>
</dbReference>
<evidence type="ECO:0000256" key="4">
    <source>
        <dbReference type="ARBA" id="ARBA00022722"/>
    </source>
</evidence>
<dbReference type="Gene3D" id="3.30.70.270">
    <property type="match status" value="1"/>
</dbReference>
<evidence type="ECO:0000256" key="5">
    <source>
        <dbReference type="ARBA" id="ARBA00022759"/>
    </source>
</evidence>
<dbReference type="InterPro" id="IPR001878">
    <property type="entry name" value="Znf_CCHC"/>
</dbReference>
<evidence type="ECO:0000256" key="1">
    <source>
        <dbReference type="ARBA" id="ARBA00022670"/>
    </source>
</evidence>
<dbReference type="Gene3D" id="3.10.10.10">
    <property type="entry name" value="HIV Type 1 Reverse Transcriptase, subunit A, domain 1"/>
    <property type="match status" value="1"/>
</dbReference>
<comment type="caution">
    <text evidence="10">The sequence shown here is derived from an EMBL/GenBank/DDBJ whole genome shotgun (WGS) entry which is preliminary data.</text>
</comment>
<dbReference type="InterPro" id="IPR000477">
    <property type="entry name" value="RT_dom"/>
</dbReference>
<dbReference type="InterPro" id="IPR043128">
    <property type="entry name" value="Rev_trsase/Diguanyl_cyclase"/>
</dbReference>
<dbReference type="InterPro" id="IPR053134">
    <property type="entry name" value="RNA-dir_DNA_polymerase"/>
</dbReference>
<keyword evidence="6" id="KW-0378">Hydrolase</keyword>
<dbReference type="Gene3D" id="4.10.60.10">
    <property type="entry name" value="Zinc finger, CCHC-type"/>
    <property type="match status" value="1"/>
</dbReference>
<evidence type="ECO:0000256" key="8">
    <source>
        <dbReference type="SAM" id="MobiDB-lite"/>
    </source>
</evidence>
<dbReference type="InterPro" id="IPR005162">
    <property type="entry name" value="Retrotrans_gag_dom"/>
</dbReference>
<dbReference type="GO" id="GO:0006508">
    <property type="term" value="P:proteolysis"/>
    <property type="evidence" value="ECO:0007669"/>
    <property type="project" value="UniProtKB-KW"/>
</dbReference>
<protein>
    <submittedName>
        <fullName evidence="10">Putative reverse transcriptase domain-containing protein</fullName>
    </submittedName>
</protein>
<name>A0A699IT25_TANCI</name>
<feature type="region of interest" description="Disordered" evidence="8">
    <location>
        <begin position="828"/>
        <end position="853"/>
    </location>
</feature>
<keyword evidence="2" id="KW-0808">Transferase</keyword>
<dbReference type="GO" id="GO:0004519">
    <property type="term" value="F:endonuclease activity"/>
    <property type="evidence" value="ECO:0007669"/>
    <property type="project" value="UniProtKB-KW"/>
</dbReference>
<sequence>MSDSKHSLVTYTSVPSPVEDYSDIRSSKVNGPPSSDYVPSPEEPEQALLSPNYVPSPEEPEQAPPSPIYLPYVSELVYSKYMPPEDDVFPTGDPEEDNEEDLKEDPADSTVIALLAVDHVPSEEVTEPLPQIPSPPLPIPSPPPNIPTHIEILESCLPLRKRLELEYDITDTWDELVGAIEEIAPTTLQGVNQRITDLSTAVKQETTIMYGIMEDAQDDRSQLRGRVNLLCRDRHVHRRLAVMIEREARMAPHHALILDLQAAHRRRQEVIKELLAADHKRQGVTAALAARDVNRNGDDSHTSGTGRPVNALTWWNFHVKTTTPEAAHAMPWRKLKKMMTDKYSSSGEIKKLEFEMWNLKVKGTDVVAYSQRFQELALMCDQMFPKEIDKVKRYVGGFPDTIHVSVMATKPKIMQDAIEFAIEIMDKKINTWAERQQPNKRQNTRRAYAAGNGDRRAYEGPKPLCSKCNYHHNGPCTPKCHKCNRFGHLSRDYRNPLNVNTGANQRGNVCFEFGAQGHFKKECPKLKDNNNRGNQVGNAKAQAKVKDRSYSFGNKILIVRGYGSSNKYGTRLNIISYTKAQEYLTKGCHIFLANITLTKDEDKSKGKRLEDLPVVQEFPKVFPKDLPGIPPTRQVEFQIDLIPCATPVARVPYRLVPSEMKKLAEQLQDLTDKGFIRPSSSTWGAPVLFVKKKDGSFRMCIDYRELNKLTVKNRYPLPRIDDLFDQLQGSNVYSKIDLRSRYHHLRVQEEDIPKTAFRTQYGHYEFQVMPFGLTNAPAVFMDLMNRVCKPYLDKFVIVLINDILIYSKSKKVHEGHLRQIFNCSRGKNYTPSSPSENSGSPGYNSSVMRLTVE</sequence>
<organism evidence="10">
    <name type="scientific">Tanacetum cinerariifolium</name>
    <name type="common">Dalmatian daisy</name>
    <name type="synonym">Chrysanthemum cinerariifolium</name>
    <dbReference type="NCBI Taxonomy" id="118510"/>
    <lineage>
        <taxon>Eukaryota</taxon>
        <taxon>Viridiplantae</taxon>
        <taxon>Streptophyta</taxon>
        <taxon>Embryophyta</taxon>
        <taxon>Tracheophyta</taxon>
        <taxon>Spermatophyta</taxon>
        <taxon>Magnoliopsida</taxon>
        <taxon>eudicotyledons</taxon>
        <taxon>Gunneridae</taxon>
        <taxon>Pentapetalae</taxon>
        <taxon>asterids</taxon>
        <taxon>campanulids</taxon>
        <taxon>Asterales</taxon>
        <taxon>Asteraceae</taxon>
        <taxon>Asteroideae</taxon>
        <taxon>Anthemideae</taxon>
        <taxon>Anthemidinae</taxon>
        <taxon>Tanacetum</taxon>
    </lineage>
</organism>
<evidence type="ECO:0000259" key="9">
    <source>
        <dbReference type="PROSITE" id="PS50878"/>
    </source>
</evidence>
<feature type="compositionally biased region" description="Low complexity" evidence="8">
    <location>
        <begin position="831"/>
        <end position="846"/>
    </location>
</feature>
<evidence type="ECO:0000256" key="3">
    <source>
        <dbReference type="ARBA" id="ARBA00022695"/>
    </source>
</evidence>
<keyword evidence="3" id="KW-0548">Nucleotidyltransferase</keyword>
<dbReference type="PROSITE" id="PS50878">
    <property type="entry name" value="RT_POL"/>
    <property type="match status" value="1"/>
</dbReference>
<dbReference type="PANTHER" id="PTHR24559">
    <property type="entry name" value="TRANSPOSON TY3-I GAG-POL POLYPROTEIN"/>
    <property type="match status" value="1"/>
</dbReference>
<evidence type="ECO:0000256" key="6">
    <source>
        <dbReference type="ARBA" id="ARBA00022801"/>
    </source>
</evidence>
<dbReference type="GO" id="GO:0003964">
    <property type="term" value="F:RNA-directed DNA polymerase activity"/>
    <property type="evidence" value="ECO:0007669"/>
    <property type="project" value="UniProtKB-KW"/>
</dbReference>
<reference evidence="10" key="1">
    <citation type="journal article" date="2019" name="Sci. Rep.">
        <title>Draft genome of Tanacetum cinerariifolium, the natural source of mosquito coil.</title>
        <authorList>
            <person name="Yamashiro T."/>
            <person name="Shiraishi A."/>
            <person name="Satake H."/>
            <person name="Nakayama K."/>
        </authorList>
    </citation>
    <scope>NUCLEOTIDE SEQUENCE</scope>
</reference>
<dbReference type="GO" id="GO:0008270">
    <property type="term" value="F:zinc ion binding"/>
    <property type="evidence" value="ECO:0007669"/>
    <property type="project" value="InterPro"/>
</dbReference>
<keyword evidence="5" id="KW-0255">Endonuclease</keyword>
<evidence type="ECO:0000256" key="7">
    <source>
        <dbReference type="ARBA" id="ARBA00022918"/>
    </source>
</evidence>
<dbReference type="AlphaFoldDB" id="A0A699IT25"/>
<dbReference type="SMART" id="SM00343">
    <property type="entry name" value="ZnF_C2HC"/>
    <property type="match status" value="2"/>
</dbReference>
<dbReference type="Pfam" id="PF03732">
    <property type="entry name" value="Retrotrans_gag"/>
    <property type="match status" value="1"/>
</dbReference>
<evidence type="ECO:0000256" key="2">
    <source>
        <dbReference type="ARBA" id="ARBA00022679"/>
    </source>
</evidence>
<dbReference type="PANTHER" id="PTHR24559:SF427">
    <property type="entry name" value="RNA-DIRECTED DNA POLYMERASE"/>
    <property type="match status" value="1"/>
</dbReference>
<dbReference type="InterPro" id="IPR043502">
    <property type="entry name" value="DNA/RNA_pol_sf"/>
</dbReference>
<dbReference type="GO" id="GO:0008233">
    <property type="term" value="F:peptidase activity"/>
    <property type="evidence" value="ECO:0007669"/>
    <property type="project" value="UniProtKB-KW"/>
</dbReference>
<proteinExistence type="predicted"/>
<dbReference type="InterPro" id="IPR036875">
    <property type="entry name" value="Znf_CCHC_sf"/>
</dbReference>
<feature type="region of interest" description="Disordered" evidence="8">
    <location>
        <begin position="83"/>
        <end position="106"/>
    </location>
</feature>
<keyword evidence="7 10" id="KW-0695">RNA-directed DNA polymerase</keyword>
<dbReference type="SUPFAM" id="SSF56672">
    <property type="entry name" value="DNA/RNA polymerases"/>
    <property type="match status" value="1"/>
</dbReference>
<dbReference type="FunFam" id="3.10.10.10:FF:000007">
    <property type="entry name" value="Retrovirus-related Pol polyprotein from transposon 17.6-like Protein"/>
    <property type="match status" value="1"/>
</dbReference>
<dbReference type="SUPFAM" id="SSF57756">
    <property type="entry name" value="Retrovirus zinc finger-like domains"/>
    <property type="match status" value="1"/>
</dbReference>
<feature type="region of interest" description="Disordered" evidence="8">
    <location>
        <begin position="1"/>
        <end position="68"/>
    </location>
</feature>
<feature type="domain" description="Reverse transcriptase" evidence="9">
    <location>
        <begin position="671"/>
        <end position="853"/>
    </location>
</feature>
<keyword evidence="4" id="KW-0540">Nuclease</keyword>
<evidence type="ECO:0000313" key="10">
    <source>
        <dbReference type="EMBL" id="GEZ83183.1"/>
    </source>
</evidence>
<dbReference type="Pfam" id="PF00078">
    <property type="entry name" value="RVT_1"/>
    <property type="match status" value="1"/>
</dbReference>
<accession>A0A699IT25</accession>
<gene>
    <name evidence="10" type="ORF">Tci_555156</name>
</gene>
<feature type="non-terminal residue" evidence="10">
    <location>
        <position position="853"/>
    </location>
</feature>
<dbReference type="GO" id="GO:0003676">
    <property type="term" value="F:nucleic acid binding"/>
    <property type="evidence" value="ECO:0007669"/>
    <property type="project" value="InterPro"/>
</dbReference>
<dbReference type="EMBL" id="BKCJ010329584">
    <property type="protein sequence ID" value="GEZ83183.1"/>
    <property type="molecule type" value="Genomic_DNA"/>
</dbReference>
<feature type="compositionally biased region" description="Acidic residues" evidence="8">
    <location>
        <begin position="84"/>
        <end position="103"/>
    </location>
</feature>